<accession>A0A1X7V1Y9</accession>
<dbReference type="Pfam" id="PF07727">
    <property type="entry name" value="RVT_2"/>
    <property type="match status" value="1"/>
</dbReference>
<dbReference type="InParanoid" id="A0A1X7V1Y9"/>
<organism evidence="2">
    <name type="scientific">Amphimedon queenslandica</name>
    <name type="common">Sponge</name>
    <dbReference type="NCBI Taxonomy" id="400682"/>
    <lineage>
        <taxon>Eukaryota</taxon>
        <taxon>Metazoa</taxon>
        <taxon>Porifera</taxon>
        <taxon>Demospongiae</taxon>
        <taxon>Heteroscleromorpha</taxon>
        <taxon>Haplosclerida</taxon>
        <taxon>Niphatidae</taxon>
        <taxon>Amphimedon</taxon>
    </lineage>
</organism>
<dbReference type="eggNOG" id="KOG0017">
    <property type="taxonomic scope" value="Eukaryota"/>
</dbReference>
<proteinExistence type="predicted"/>
<dbReference type="EnsemblMetazoa" id="Aqu2.1.34028_001">
    <property type="protein sequence ID" value="Aqu2.1.34028_001"/>
    <property type="gene ID" value="Aqu2.1.34028"/>
</dbReference>
<sequence length="61" mass="6883">MIAALAAQNNLQLHQMDVKIAFLNGELKETVYMKQPEGYEEKGKEELICRPPVVGIICDHN</sequence>
<name>A0A1X7V1Y9_AMPQE</name>
<evidence type="ECO:0000259" key="1">
    <source>
        <dbReference type="Pfam" id="PF07727"/>
    </source>
</evidence>
<protein>
    <recommendedName>
        <fullName evidence="1">Reverse transcriptase Ty1/copia-type domain-containing protein</fullName>
    </recommendedName>
</protein>
<feature type="domain" description="Reverse transcriptase Ty1/copia-type" evidence="1">
    <location>
        <begin position="2"/>
        <end position="50"/>
    </location>
</feature>
<dbReference type="InterPro" id="IPR013103">
    <property type="entry name" value="RVT_2"/>
</dbReference>
<evidence type="ECO:0000313" key="2">
    <source>
        <dbReference type="EnsemblMetazoa" id="Aqu2.1.34028_001"/>
    </source>
</evidence>
<dbReference type="AlphaFoldDB" id="A0A1X7V1Y9"/>
<reference evidence="2" key="1">
    <citation type="submission" date="2017-05" db="UniProtKB">
        <authorList>
            <consortium name="EnsemblMetazoa"/>
        </authorList>
    </citation>
    <scope>IDENTIFICATION</scope>
</reference>
<dbReference type="STRING" id="400682.A0A1X7V1Y9"/>